<evidence type="ECO:0000256" key="1">
    <source>
        <dbReference type="ARBA" id="ARBA00004567"/>
    </source>
</evidence>
<dbReference type="GO" id="GO:0006606">
    <property type="term" value="P:protein import into nucleus"/>
    <property type="evidence" value="ECO:0007669"/>
    <property type="project" value="TreeGrafter"/>
</dbReference>
<proteinExistence type="inferred from homology"/>
<comment type="caution">
    <text evidence="12">The sequence shown here is derived from an EMBL/GenBank/DDBJ whole genome shotgun (WGS) entry which is preliminary data.</text>
</comment>
<dbReference type="InterPro" id="IPR037363">
    <property type="entry name" value="Sec13/Seh1_fam"/>
</dbReference>
<dbReference type="GO" id="GO:0031080">
    <property type="term" value="C:nuclear pore outer ring"/>
    <property type="evidence" value="ECO:0007669"/>
    <property type="project" value="TreeGrafter"/>
</dbReference>
<keyword evidence="13" id="KW-1185">Reference proteome</keyword>
<evidence type="ECO:0000256" key="5">
    <source>
        <dbReference type="ARBA" id="ARBA00022737"/>
    </source>
</evidence>
<dbReference type="EMBL" id="MPUH01000698">
    <property type="protein sequence ID" value="OMJ75302.1"/>
    <property type="molecule type" value="Genomic_DNA"/>
</dbReference>
<keyword evidence="8" id="KW-0811">Translocation</keyword>
<keyword evidence="7" id="KW-0653">Protein transport</keyword>
<evidence type="ECO:0000256" key="3">
    <source>
        <dbReference type="ARBA" id="ARBA00022448"/>
    </source>
</evidence>
<dbReference type="Gene3D" id="2.130.10.10">
    <property type="entry name" value="YVTN repeat-like/Quinoprotein amine dehydrogenase"/>
    <property type="match status" value="1"/>
</dbReference>
<evidence type="ECO:0000256" key="7">
    <source>
        <dbReference type="ARBA" id="ARBA00022927"/>
    </source>
</evidence>
<sequence>MISCSQFDYTGRRLAVISSDQSIRLYSYNDNTLSEICTLENHPGEVLCLSWSHPKYGSLLASCGSDRKIIIWREQSIRLWQTIYDYTDSVAVNCVSFAPWELGLKLLAGLDDGNVMIISFKGEWVSRKFVGHSCSVKALAWGTAISLVSACNSSVQKTLRFVTGDSDGKIKYWTQEDESYNSENLEKHANCIRDISWNPIISSNKELFASCADRSVVIWYRSTEEQTWKAKDVITFSAPVWKVSWNALGNALAVSSADNITRILTENLEESWRVTRQVLQKGEISDIPS</sequence>
<evidence type="ECO:0000256" key="8">
    <source>
        <dbReference type="ARBA" id="ARBA00023010"/>
    </source>
</evidence>
<keyword evidence="4 11" id="KW-0853">WD repeat</keyword>
<dbReference type="GO" id="GO:0090114">
    <property type="term" value="P:COPII-coated vesicle budding"/>
    <property type="evidence" value="ECO:0007669"/>
    <property type="project" value="TreeGrafter"/>
</dbReference>
<keyword evidence="9" id="KW-0906">Nuclear pore complex</keyword>
<dbReference type="Proteomes" id="UP000187209">
    <property type="component" value="Unassembled WGS sequence"/>
</dbReference>
<keyword evidence="6" id="KW-0509">mRNA transport</keyword>
<dbReference type="InterPro" id="IPR036322">
    <property type="entry name" value="WD40_repeat_dom_sf"/>
</dbReference>
<evidence type="ECO:0000256" key="10">
    <source>
        <dbReference type="ARBA" id="ARBA00023242"/>
    </source>
</evidence>
<protein>
    <submittedName>
        <fullName evidence="12">Uncharacterized protein</fullName>
    </submittedName>
</protein>
<dbReference type="GO" id="GO:0005198">
    <property type="term" value="F:structural molecule activity"/>
    <property type="evidence" value="ECO:0007669"/>
    <property type="project" value="InterPro"/>
</dbReference>
<accession>A0A1R2BEU6</accession>
<comment type="similarity">
    <text evidence="2">Belongs to the WD repeat SEC13 family.</text>
</comment>
<keyword evidence="10" id="KW-0539">Nucleus</keyword>
<dbReference type="OrthoDB" id="364224at2759"/>
<feature type="repeat" description="WD" evidence="11">
    <location>
        <begin position="39"/>
        <end position="72"/>
    </location>
</feature>
<evidence type="ECO:0000313" key="12">
    <source>
        <dbReference type="EMBL" id="OMJ75302.1"/>
    </source>
</evidence>
<dbReference type="GO" id="GO:0051028">
    <property type="term" value="P:mRNA transport"/>
    <property type="evidence" value="ECO:0007669"/>
    <property type="project" value="UniProtKB-KW"/>
</dbReference>
<gene>
    <name evidence="12" type="ORF">SteCoe_25576</name>
</gene>
<name>A0A1R2BEU6_9CILI</name>
<evidence type="ECO:0000256" key="9">
    <source>
        <dbReference type="ARBA" id="ARBA00023132"/>
    </source>
</evidence>
<dbReference type="InterPro" id="IPR015943">
    <property type="entry name" value="WD40/YVTN_repeat-like_dom_sf"/>
</dbReference>
<dbReference type="Pfam" id="PF00400">
    <property type="entry name" value="WD40"/>
    <property type="match status" value="2"/>
</dbReference>
<organism evidence="12 13">
    <name type="scientific">Stentor coeruleus</name>
    <dbReference type="NCBI Taxonomy" id="5963"/>
    <lineage>
        <taxon>Eukaryota</taxon>
        <taxon>Sar</taxon>
        <taxon>Alveolata</taxon>
        <taxon>Ciliophora</taxon>
        <taxon>Postciliodesmatophora</taxon>
        <taxon>Heterotrichea</taxon>
        <taxon>Heterotrichida</taxon>
        <taxon>Stentoridae</taxon>
        <taxon>Stentor</taxon>
    </lineage>
</organism>
<dbReference type="AlphaFoldDB" id="A0A1R2BEU6"/>
<reference evidence="12 13" key="1">
    <citation type="submission" date="2016-11" db="EMBL/GenBank/DDBJ databases">
        <title>The macronuclear genome of Stentor coeruleus: a giant cell with tiny introns.</title>
        <authorList>
            <person name="Slabodnick M."/>
            <person name="Ruby J.G."/>
            <person name="Reiff S.B."/>
            <person name="Swart E.C."/>
            <person name="Gosai S."/>
            <person name="Prabakaran S."/>
            <person name="Witkowska E."/>
            <person name="Larue G.E."/>
            <person name="Fisher S."/>
            <person name="Freeman R.M."/>
            <person name="Gunawardena J."/>
            <person name="Chu W."/>
            <person name="Stover N.A."/>
            <person name="Gregory B.D."/>
            <person name="Nowacki M."/>
            <person name="Derisi J."/>
            <person name="Roy S.W."/>
            <person name="Marshall W.F."/>
            <person name="Sood P."/>
        </authorList>
    </citation>
    <scope>NUCLEOTIDE SEQUENCE [LARGE SCALE GENOMIC DNA]</scope>
    <source>
        <strain evidence="12">WM001</strain>
    </source>
</reference>
<dbReference type="SUPFAM" id="SSF50978">
    <property type="entry name" value="WD40 repeat-like"/>
    <property type="match status" value="1"/>
</dbReference>
<evidence type="ECO:0000256" key="2">
    <source>
        <dbReference type="ARBA" id="ARBA00010102"/>
    </source>
</evidence>
<dbReference type="GO" id="GO:0030127">
    <property type="term" value="C:COPII vesicle coat"/>
    <property type="evidence" value="ECO:0007669"/>
    <property type="project" value="TreeGrafter"/>
</dbReference>
<evidence type="ECO:0000256" key="11">
    <source>
        <dbReference type="PROSITE-ProRule" id="PRU00221"/>
    </source>
</evidence>
<dbReference type="SMART" id="SM00320">
    <property type="entry name" value="WD40"/>
    <property type="match status" value="5"/>
</dbReference>
<dbReference type="InterPro" id="IPR001680">
    <property type="entry name" value="WD40_rpt"/>
</dbReference>
<comment type="subcellular location">
    <subcellularLocation>
        <location evidence="1">Nucleus</location>
        <location evidence="1">Nuclear pore complex</location>
    </subcellularLocation>
</comment>
<dbReference type="PANTHER" id="PTHR11024">
    <property type="entry name" value="NUCLEAR PORE COMPLEX PROTEIN SEC13 / SEH1 FAMILY MEMBER"/>
    <property type="match status" value="1"/>
</dbReference>
<dbReference type="GO" id="GO:0032008">
    <property type="term" value="P:positive regulation of TOR signaling"/>
    <property type="evidence" value="ECO:0007669"/>
    <property type="project" value="TreeGrafter"/>
</dbReference>
<evidence type="ECO:0000256" key="6">
    <source>
        <dbReference type="ARBA" id="ARBA00022816"/>
    </source>
</evidence>
<dbReference type="PANTHER" id="PTHR11024:SF2">
    <property type="entry name" value="PROTEIN SEC13 HOMOLOG"/>
    <property type="match status" value="1"/>
</dbReference>
<keyword evidence="5" id="KW-0677">Repeat</keyword>
<keyword evidence="3" id="KW-0813">Transport</keyword>
<dbReference type="GO" id="GO:0032527">
    <property type="term" value="P:protein exit from endoplasmic reticulum"/>
    <property type="evidence" value="ECO:0007669"/>
    <property type="project" value="TreeGrafter"/>
</dbReference>
<evidence type="ECO:0000313" key="13">
    <source>
        <dbReference type="Proteomes" id="UP000187209"/>
    </source>
</evidence>
<dbReference type="PROSITE" id="PS50082">
    <property type="entry name" value="WD_REPEATS_2"/>
    <property type="match status" value="1"/>
</dbReference>
<evidence type="ECO:0000256" key="4">
    <source>
        <dbReference type="ARBA" id="ARBA00022574"/>
    </source>
</evidence>